<reference evidence="3 4" key="1">
    <citation type="submission" date="2021-10" db="EMBL/GenBank/DDBJ databases">
        <title>Alishewanella koreense sp. nov. isolated from seawater of southwestern coast in South Korea and the proposal for the reclassification of Rheinheimera perlucida and Rheinheimera tuosuensis as Arsukibacterium perlucida and Arsukibacterium tuosuensis.</title>
        <authorList>
            <person name="Kim K.H."/>
            <person name="Ruan W."/>
            <person name="Kim K.R."/>
            <person name="Baek J.H."/>
            <person name="Jeon C.O."/>
        </authorList>
    </citation>
    <scope>NUCLEOTIDE SEQUENCE [LARGE SCALE GENOMIC DNA]</scope>
    <source>
        <strain evidence="3 4">16-MA</strain>
    </source>
</reference>
<feature type="coiled-coil region" evidence="1">
    <location>
        <begin position="58"/>
        <end position="96"/>
    </location>
</feature>
<name>A0ABS8C216_9ALTE</name>
<keyword evidence="4" id="KW-1185">Reference proteome</keyword>
<sequence>MDQHVRPEEQTESTNERSWHLDKTISVGHLVSTVIIAVSIFSWAVTLDKRVEQNSISISHIKEQQMAEQRRAQELRQEIKQDLRDINAKLDRMIESQAKR</sequence>
<keyword evidence="1" id="KW-0175">Coiled coil</keyword>
<gene>
    <name evidence="3" type="ORF">JAO78_005225</name>
</gene>
<organism evidence="3 4">
    <name type="scientific">Alishewanella maricola</name>
    <dbReference type="NCBI Taxonomy" id="2795740"/>
    <lineage>
        <taxon>Bacteria</taxon>
        <taxon>Pseudomonadati</taxon>
        <taxon>Pseudomonadota</taxon>
        <taxon>Gammaproteobacteria</taxon>
        <taxon>Alteromonadales</taxon>
        <taxon>Alteromonadaceae</taxon>
        <taxon>Alishewanella</taxon>
    </lineage>
</organism>
<accession>A0ABS8C216</accession>
<evidence type="ECO:0000313" key="3">
    <source>
        <dbReference type="EMBL" id="MCB5226213.1"/>
    </source>
</evidence>
<protein>
    <submittedName>
        <fullName evidence="3">Uncharacterized protein</fullName>
    </submittedName>
</protein>
<keyword evidence="2" id="KW-0472">Membrane</keyword>
<feature type="transmembrane region" description="Helical" evidence="2">
    <location>
        <begin position="27"/>
        <end position="47"/>
    </location>
</feature>
<evidence type="ECO:0000256" key="1">
    <source>
        <dbReference type="SAM" id="Coils"/>
    </source>
</evidence>
<dbReference type="Proteomes" id="UP000633814">
    <property type="component" value="Unassembled WGS sequence"/>
</dbReference>
<keyword evidence="2" id="KW-0812">Transmembrane</keyword>
<proteinExistence type="predicted"/>
<comment type="caution">
    <text evidence="3">The sequence shown here is derived from an EMBL/GenBank/DDBJ whole genome shotgun (WGS) entry which is preliminary data.</text>
</comment>
<evidence type="ECO:0000256" key="2">
    <source>
        <dbReference type="SAM" id="Phobius"/>
    </source>
</evidence>
<dbReference type="EMBL" id="JAEINI020000002">
    <property type="protein sequence ID" value="MCB5226213.1"/>
    <property type="molecule type" value="Genomic_DNA"/>
</dbReference>
<dbReference type="RefSeq" id="WP_226750299.1">
    <property type="nucleotide sequence ID" value="NZ_JAEINI020000002.1"/>
</dbReference>
<evidence type="ECO:0000313" key="4">
    <source>
        <dbReference type="Proteomes" id="UP000633814"/>
    </source>
</evidence>
<keyword evidence="2" id="KW-1133">Transmembrane helix</keyword>